<dbReference type="Gene3D" id="1.25.40.10">
    <property type="entry name" value="Tetratricopeptide repeat domain"/>
    <property type="match status" value="1"/>
</dbReference>
<evidence type="ECO:0000313" key="1">
    <source>
        <dbReference type="EMBL" id="NBG66978.1"/>
    </source>
</evidence>
<proteinExistence type="predicted"/>
<dbReference type="Proteomes" id="UP000470771">
    <property type="component" value="Unassembled WGS sequence"/>
</dbReference>
<comment type="caution">
    <text evidence="1">The sequence shown here is derived from an EMBL/GenBank/DDBJ whole genome shotgun (WGS) entry which is preliminary data.</text>
</comment>
<gene>
    <name evidence="1" type="ORF">GQN54_12690</name>
</gene>
<dbReference type="RefSeq" id="WP_160633929.1">
    <property type="nucleotide sequence ID" value="NZ_WWNE01000012.1"/>
</dbReference>
<dbReference type="SUPFAM" id="SSF48452">
    <property type="entry name" value="TPR-like"/>
    <property type="match status" value="1"/>
</dbReference>
<sequence length="193" mass="21783">MKKKIIIACLAAGLFACNQPESTTENNTAVEETTKNPFEGLNQEELKAKVNEFESKVFQNDSSMDITNANLLIEGYVKYANEYPEDSESATFVFKAAEVSLGLNQGTTALALYTKVYEDYPEFEKRPYSLFLQAFINENNLGKLEEARVIYEKFIADYPDHPMADDAQYSLDNLGKSPDELIKEFEAKQKQGV</sequence>
<dbReference type="InterPro" id="IPR011990">
    <property type="entry name" value="TPR-like_helical_dom_sf"/>
</dbReference>
<dbReference type="AlphaFoldDB" id="A0A6N9NJW2"/>
<evidence type="ECO:0000313" key="2">
    <source>
        <dbReference type="Proteomes" id="UP000470771"/>
    </source>
</evidence>
<dbReference type="InterPro" id="IPR019734">
    <property type="entry name" value="TPR_rpt"/>
</dbReference>
<dbReference type="PROSITE" id="PS51257">
    <property type="entry name" value="PROKAR_LIPOPROTEIN"/>
    <property type="match status" value="1"/>
</dbReference>
<dbReference type="Pfam" id="PF13174">
    <property type="entry name" value="TPR_6"/>
    <property type="match status" value="1"/>
</dbReference>
<keyword evidence="2" id="KW-1185">Reference proteome</keyword>
<dbReference type="EMBL" id="WWNE01000012">
    <property type="protein sequence ID" value="NBG66978.1"/>
    <property type="molecule type" value="Genomic_DNA"/>
</dbReference>
<organism evidence="1 2">
    <name type="scientific">Acidiluteibacter ferrifornacis</name>
    <dbReference type="NCBI Taxonomy" id="2692424"/>
    <lineage>
        <taxon>Bacteria</taxon>
        <taxon>Pseudomonadati</taxon>
        <taxon>Bacteroidota</taxon>
        <taxon>Flavobacteriia</taxon>
        <taxon>Flavobacteriales</taxon>
        <taxon>Cryomorphaceae</taxon>
        <taxon>Acidiluteibacter</taxon>
    </lineage>
</organism>
<protein>
    <submittedName>
        <fullName evidence="1">Tetratricopeptide repeat protein</fullName>
    </submittedName>
</protein>
<reference evidence="1 2" key="1">
    <citation type="submission" date="2019-12" db="EMBL/GenBank/DDBJ databases">
        <authorList>
            <person name="Zhao J."/>
        </authorList>
    </citation>
    <scope>NUCLEOTIDE SEQUENCE [LARGE SCALE GENOMIC DNA]</scope>
    <source>
        <strain evidence="1 2">S-15</strain>
    </source>
</reference>
<name>A0A6N9NJW2_9FLAO</name>
<accession>A0A6N9NJW2</accession>